<evidence type="ECO:0000256" key="3">
    <source>
        <dbReference type="HAMAP-Rule" id="MF_03054"/>
    </source>
</evidence>
<dbReference type="PANTHER" id="PTHR20882:SF14">
    <property type="entry name" value="CYTOPLASMIC TRNA 2-THIOLATION PROTEIN 2"/>
    <property type="match status" value="1"/>
</dbReference>
<evidence type="ECO:0000256" key="2">
    <source>
        <dbReference type="ARBA" id="ARBA00022694"/>
    </source>
</evidence>
<comment type="pathway">
    <text evidence="3">tRNA modification; 5-methoxycarbonylmethyl-2-thiouridine-tRNA biosynthesis.</text>
</comment>
<dbReference type="GO" id="GO:0032447">
    <property type="term" value="P:protein urmylation"/>
    <property type="evidence" value="ECO:0007669"/>
    <property type="project" value="UniProtKB-UniRule"/>
</dbReference>
<comment type="subcellular location">
    <subcellularLocation>
        <location evidence="3">Cytoplasm</location>
    </subcellularLocation>
</comment>
<dbReference type="HAMAP" id="MF_03054">
    <property type="entry name" value="CTU2"/>
    <property type="match status" value="1"/>
</dbReference>
<keyword evidence="2 3" id="KW-0819">tRNA processing</keyword>
<protein>
    <recommendedName>
        <fullName evidence="3">Cytoplasmic tRNA 2-thiolation protein 2</fullName>
    </recommendedName>
</protein>
<keyword evidence="1 3" id="KW-0963">Cytoplasm</keyword>
<comment type="function">
    <text evidence="3">Plays a central role in 2-thiolation of mcm(5)S(2)U at tRNA wobble positions of tRNA(Lys), tRNA(Glu) and tRNA(Gln). May act by forming a heterodimer with NCS6/CTU1 that ligates sulfur from thiocarboxylated URM1 onto the uridine of tRNAs at wobble position.</text>
</comment>
<dbReference type="GO" id="GO:0000049">
    <property type="term" value="F:tRNA binding"/>
    <property type="evidence" value="ECO:0007669"/>
    <property type="project" value="InterPro"/>
</dbReference>
<accession>A0AAV2P3Z3</accession>
<evidence type="ECO:0000313" key="5">
    <source>
        <dbReference type="Proteomes" id="UP001497644"/>
    </source>
</evidence>
<dbReference type="EMBL" id="OZ034830">
    <property type="protein sequence ID" value="CAL1686658.1"/>
    <property type="molecule type" value="Genomic_DNA"/>
</dbReference>
<dbReference type="GO" id="GO:0005829">
    <property type="term" value="C:cytosol"/>
    <property type="evidence" value="ECO:0007669"/>
    <property type="project" value="TreeGrafter"/>
</dbReference>
<sequence>MCSLNDCVYNGNNDEINKNSRDLLTKTTLCRKCKCEDIDVLLVSQSGYCKTCFLIITNHKFRASLGKSKIIHHGDSILVDHPGKLNSTVLLHLIKSGMSESAHKKLIFKTIVLYIDDGATMGRTIDERNILQRKIAKEIKDFGFNGYVVSLNQVLSEEDALDIKPIDQDVYHEHEDRLRAILDNLPDNTSRTDLLNQLRRRLLVSAARKLSCNKVFVADSAMDIATKALGDICLGRGAQLSTLANFCDARCADIKILKPLRNFTQQELIYYSEHYEIKSVKLREFNVTTPATSIQALAHNFTAGLESQFSGTVSTIFRTAEKISPRINAQQNAEDNCVLCDARLDATSSNDEVSAVRAIEVSRLVSSNIETRTPSNKENGESNSTILCSDDKIYCNDNTECDCKNSKRKITPEDVWRYLCYSCRLIFRNSEILNTLPVPLLFTVQQRLALKNMREEINDFLL</sequence>
<reference evidence="4" key="1">
    <citation type="submission" date="2024-04" db="EMBL/GenBank/DDBJ databases">
        <authorList>
            <consortium name="Molecular Ecology Group"/>
        </authorList>
    </citation>
    <scope>NUCLEOTIDE SEQUENCE</scope>
</reference>
<name>A0AAV2P3Z3_9HYME</name>
<evidence type="ECO:0000256" key="1">
    <source>
        <dbReference type="ARBA" id="ARBA00022490"/>
    </source>
</evidence>
<dbReference type="Proteomes" id="UP001497644">
    <property type="component" value="Chromosome 7"/>
</dbReference>
<dbReference type="Pfam" id="PF10288">
    <property type="entry name" value="CTU2"/>
    <property type="match status" value="1"/>
</dbReference>
<dbReference type="InterPro" id="IPR014729">
    <property type="entry name" value="Rossmann-like_a/b/a_fold"/>
</dbReference>
<dbReference type="SUPFAM" id="SSF52402">
    <property type="entry name" value="Adenine nucleotide alpha hydrolases-like"/>
    <property type="match status" value="1"/>
</dbReference>
<dbReference type="GO" id="GO:0016783">
    <property type="term" value="F:sulfurtransferase activity"/>
    <property type="evidence" value="ECO:0007669"/>
    <property type="project" value="TreeGrafter"/>
</dbReference>
<dbReference type="AlphaFoldDB" id="A0AAV2P3Z3"/>
<dbReference type="PANTHER" id="PTHR20882">
    <property type="entry name" value="CYTOPLASMIC TRNA 2-THIOLATION PROTEIN 2"/>
    <property type="match status" value="1"/>
</dbReference>
<dbReference type="GO" id="GO:0002143">
    <property type="term" value="P:tRNA wobble position uridine thiolation"/>
    <property type="evidence" value="ECO:0007669"/>
    <property type="project" value="TreeGrafter"/>
</dbReference>
<proteinExistence type="inferred from homology"/>
<evidence type="ECO:0000313" key="4">
    <source>
        <dbReference type="EMBL" id="CAL1686658.1"/>
    </source>
</evidence>
<dbReference type="Gene3D" id="3.40.50.620">
    <property type="entry name" value="HUPs"/>
    <property type="match status" value="1"/>
</dbReference>
<organism evidence="4 5">
    <name type="scientific">Lasius platythorax</name>
    <dbReference type="NCBI Taxonomy" id="488582"/>
    <lineage>
        <taxon>Eukaryota</taxon>
        <taxon>Metazoa</taxon>
        <taxon>Ecdysozoa</taxon>
        <taxon>Arthropoda</taxon>
        <taxon>Hexapoda</taxon>
        <taxon>Insecta</taxon>
        <taxon>Pterygota</taxon>
        <taxon>Neoptera</taxon>
        <taxon>Endopterygota</taxon>
        <taxon>Hymenoptera</taxon>
        <taxon>Apocrita</taxon>
        <taxon>Aculeata</taxon>
        <taxon>Formicoidea</taxon>
        <taxon>Formicidae</taxon>
        <taxon>Formicinae</taxon>
        <taxon>Lasius</taxon>
        <taxon>Lasius</taxon>
    </lineage>
</organism>
<comment type="similarity">
    <text evidence="3">Belongs to the CTU2/NCS2 family.</text>
</comment>
<gene>
    <name evidence="4" type="ORF">LPLAT_LOCUS12008</name>
</gene>
<keyword evidence="5" id="KW-1185">Reference proteome</keyword>
<dbReference type="InterPro" id="IPR019407">
    <property type="entry name" value="CTU2"/>
</dbReference>
<dbReference type="GO" id="GO:0016779">
    <property type="term" value="F:nucleotidyltransferase activity"/>
    <property type="evidence" value="ECO:0007669"/>
    <property type="project" value="UniProtKB-UniRule"/>
</dbReference>